<dbReference type="InterPro" id="IPR045099">
    <property type="entry name" value="PITH1-like"/>
</dbReference>
<dbReference type="PANTHER" id="PTHR12175:SF1">
    <property type="entry name" value="PITH DOMAIN-CONTAINING PROTEIN 1"/>
    <property type="match status" value="1"/>
</dbReference>
<dbReference type="SUPFAM" id="SSF49785">
    <property type="entry name" value="Galactose-binding domain-like"/>
    <property type="match status" value="1"/>
</dbReference>
<sequence length="193" mass="21828">MSGPVGFVFNQGRDCHGAEFTLYKHIDIDNIRTFNEAVPGSGKTVFKSYEERLDDSKFVESDADDQLIIFIPFTGNVKLKSIAIRGFGEHSPSSMKAYINREDVDFSTVESITTADQEWELIDPTHPRIPNASHEIRKRSKFDTLLPWKRVNDDVTRITYIGLKGEWTPVNKDPIIAIYEAAANPADHKKIQG</sequence>
<gene>
    <name evidence="3" type="ORF">BCR33DRAFT_715401</name>
</gene>
<dbReference type="GO" id="GO:0005634">
    <property type="term" value="C:nucleus"/>
    <property type="evidence" value="ECO:0007669"/>
    <property type="project" value="TreeGrafter"/>
</dbReference>
<evidence type="ECO:0000256" key="1">
    <source>
        <dbReference type="ARBA" id="ARBA00025788"/>
    </source>
</evidence>
<evidence type="ECO:0000313" key="4">
    <source>
        <dbReference type="Proteomes" id="UP000193642"/>
    </source>
</evidence>
<reference evidence="3 4" key="1">
    <citation type="submission" date="2016-07" db="EMBL/GenBank/DDBJ databases">
        <title>Pervasive Adenine N6-methylation of Active Genes in Fungi.</title>
        <authorList>
            <consortium name="DOE Joint Genome Institute"/>
            <person name="Mondo S.J."/>
            <person name="Dannebaum R.O."/>
            <person name="Kuo R.C."/>
            <person name="Labutti K."/>
            <person name="Haridas S."/>
            <person name="Kuo A."/>
            <person name="Salamov A."/>
            <person name="Ahrendt S.R."/>
            <person name="Lipzen A."/>
            <person name="Sullivan W."/>
            <person name="Andreopoulos W.B."/>
            <person name="Clum A."/>
            <person name="Lindquist E."/>
            <person name="Daum C."/>
            <person name="Ramamoorthy G.K."/>
            <person name="Gryganskyi A."/>
            <person name="Culley D."/>
            <person name="Magnuson J.K."/>
            <person name="James T.Y."/>
            <person name="O'Malley M.A."/>
            <person name="Stajich J.E."/>
            <person name="Spatafora J.W."/>
            <person name="Visel A."/>
            <person name="Grigoriev I.V."/>
        </authorList>
    </citation>
    <scope>NUCLEOTIDE SEQUENCE [LARGE SCALE GENOMIC DNA]</scope>
    <source>
        <strain evidence="3 4">JEL800</strain>
    </source>
</reference>
<dbReference type="OrthoDB" id="2635at2759"/>
<dbReference type="EMBL" id="MCGO01000015">
    <property type="protein sequence ID" value="ORY47027.1"/>
    <property type="molecule type" value="Genomic_DNA"/>
</dbReference>
<evidence type="ECO:0000313" key="3">
    <source>
        <dbReference type="EMBL" id="ORY47027.1"/>
    </source>
</evidence>
<protein>
    <submittedName>
        <fullName evidence="3">DUF1000-domain-containing protein</fullName>
    </submittedName>
</protein>
<dbReference type="InterPro" id="IPR010400">
    <property type="entry name" value="PITH_dom"/>
</dbReference>
<feature type="domain" description="PITH" evidence="2">
    <location>
        <begin position="11"/>
        <end position="183"/>
    </location>
</feature>
<dbReference type="GO" id="GO:0005737">
    <property type="term" value="C:cytoplasm"/>
    <property type="evidence" value="ECO:0007669"/>
    <property type="project" value="UniProtKB-ARBA"/>
</dbReference>
<comment type="similarity">
    <text evidence="1">Belongs to the PITHD1 family.</text>
</comment>
<comment type="caution">
    <text evidence="3">The sequence shown here is derived from an EMBL/GenBank/DDBJ whole genome shotgun (WGS) entry which is preliminary data.</text>
</comment>
<dbReference type="Gene3D" id="2.60.120.470">
    <property type="entry name" value="PITH domain"/>
    <property type="match status" value="1"/>
</dbReference>
<keyword evidence="4" id="KW-1185">Reference proteome</keyword>
<feature type="non-terminal residue" evidence="3">
    <location>
        <position position="193"/>
    </location>
</feature>
<organism evidence="3 4">
    <name type="scientific">Rhizoclosmatium globosum</name>
    <dbReference type="NCBI Taxonomy" id="329046"/>
    <lineage>
        <taxon>Eukaryota</taxon>
        <taxon>Fungi</taxon>
        <taxon>Fungi incertae sedis</taxon>
        <taxon>Chytridiomycota</taxon>
        <taxon>Chytridiomycota incertae sedis</taxon>
        <taxon>Chytridiomycetes</taxon>
        <taxon>Chytridiales</taxon>
        <taxon>Chytriomycetaceae</taxon>
        <taxon>Rhizoclosmatium</taxon>
    </lineage>
</organism>
<dbReference type="PROSITE" id="PS51532">
    <property type="entry name" value="PITH"/>
    <property type="match status" value="1"/>
</dbReference>
<evidence type="ECO:0000259" key="2">
    <source>
        <dbReference type="PROSITE" id="PS51532"/>
    </source>
</evidence>
<name>A0A1Y2CJE5_9FUNG</name>
<dbReference type="InterPro" id="IPR008979">
    <property type="entry name" value="Galactose-bd-like_sf"/>
</dbReference>
<accession>A0A1Y2CJE5</accession>
<proteinExistence type="inferred from homology"/>
<dbReference type="PANTHER" id="PTHR12175">
    <property type="entry name" value="AD039 HT014 THIOREDOXIN FAMILY TRP26"/>
    <property type="match status" value="1"/>
</dbReference>
<dbReference type="Proteomes" id="UP000193642">
    <property type="component" value="Unassembled WGS sequence"/>
</dbReference>
<dbReference type="AlphaFoldDB" id="A0A1Y2CJE5"/>
<dbReference type="Pfam" id="PF06201">
    <property type="entry name" value="PITH"/>
    <property type="match status" value="1"/>
</dbReference>
<dbReference type="InterPro" id="IPR037047">
    <property type="entry name" value="PITH_dom_sf"/>
</dbReference>